<dbReference type="RefSeq" id="WP_136878832.1">
    <property type="nucleotide sequence ID" value="NZ_SWDX01000001.1"/>
</dbReference>
<dbReference type="SUPFAM" id="SSF51445">
    <property type="entry name" value="(Trans)glycosidases"/>
    <property type="match status" value="1"/>
</dbReference>
<dbReference type="AlphaFoldDB" id="A0A4U1GLG0"/>
<dbReference type="Proteomes" id="UP000309594">
    <property type="component" value="Unassembled WGS sequence"/>
</dbReference>
<dbReference type="GO" id="GO:0005975">
    <property type="term" value="P:carbohydrate metabolic process"/>
    <property type="evidence" value="ECO:0007669"/>
    <property type="project" value="InterPro"/>
</dbReference>
<dbReference type="GO" id="GO:0004553">
    <property type="term" value="F:hydrolase activity, hydrolyzing O-glycosyl compounds"/>
    <property type="evidence" value="ECO:0007669"/>
    <property type="project" value="InterPro"/>
</dbReference>
<dbReference type="InterPro" id="IPR002241">
    <property type="entry name" value="Glyco_hydro_27"/>
</dbReference>
<proteinExistence type="inferred from homology"/>
<dbReference type="InterPro" id="IPR017853">
    <property type="entry name" value="GH"/>
</dbReference>
<feature type="signal peptide" evidence="4">
    <location>
        <begin position="1"/>
        <end position="22"/>
    </location>
</feature>
<dbReference type="Gene3D" id="2.60.40.1180">
    <property type="entry name" value="Golgi alpha-mannosidase II"/>
    <property type="match status" value="1"/>
</dbReference>
<reference evidence="5 6" key="1">
    <citation type="submission" date="2019-04" db="EMBL/GenBank/DDBJ databases">
        <title>Pedobacter sp. RP-1-16 sp. nov., isolated from Arctic soil.</title>
        <authorList>
            <person name="Dahal R.H."/>
            <person name="Kim D.-U."/>
        </authorList>
    </citation>
    <scope>NUCLEOTIDE SEQUENCE [LARGE SCALE GENOMIC DNA]</scope>
    <source>
        <strain evidence="5 6">RP-1-16</strain>
    </source>
</reference>
<dbReference type="SUPFAM" id="SSF51011">
    <property type="entry name" value="Glycosyl hydrolase domain"/>
    <property type="match status" value="1"/>
</dbReference>
<sequence>MIKIKLLSCLFFLVFFLSHANAITFKFGRSGKIIYDLKSGTFSAYLNSDEFLKDGFSTFKENNKLYSSKDYLQRNYSSTKISDQFGKGVKHTIELKGAGRPDMKQIFYAYDQLPYFLCEIEIAGASVSSNEMIPVQGGLPILNGIKEIRSVFVPFDNDTFISYNSKQLSKNEQQLSAEVGVIYDNTSFKGVISGSVNHRVWKTGVTTGIDTGGNTFIKVQAGFTEKDITRDVIPHGVLKGHIVKSPMIFYGLFEDWRIGMNAYAKANRIAEPPIVFKWKHPTPLGWNSWGAMQEKISFDKIVKVTDFFADSLKAFRSEGTIYIDLDSYWDNMLKGGLEGDYSKLKEFADYVKKRGLKPGIYWAPFTDWGFKSGGDRRAEGGNYKFSQLWTKVGAGYHDLDGARALDPTHPGTQQRIALVIGKLKECGYEMIKIDFLGHAAIESDHFYDPKISTGMQAYEVGMSFLLKQLDDKMLVYAAISPTMASGRYIHMRRIACDAFKSIKDTKYTLNSLTYGWWQTHLYDYMDADHVVLGAESIGANRARTLSAIVTGTFIVGDDFSAKGAWTERAAELFQNKALLAVIRDGKSFMPIEADKEASEMFVKQSGNTHYLAIFNYGDKEKKFVVNATAIGLKSFIGYQLEDLFTHKSSAPVSAAEFVLAAGDATLIKITK</sequence>
<evidence type="ECO:0000256" key="4">
    <source>
        <dbReference type="SAM" id="SignalP"/>
    </source>
</evidence>
<dbReference type="Gene3D" id="3.20.20.70">
    <property type="entry name" value="Aldolase class I"/>
    <property type="match status" value="1"/>
</dbReference>
<feature type="chain" id="PRO_5020672011" evidence="4">
    <location>
        <begin position="23"/>
        <end position="671"/>
    </location>
</feature>
<evidence type="ECO:0000313" key="5">
    <source>
        <dbReference type="EMBL" id="TKC65235.1"/>
    </source>
</evidence>
<organism evidence="5 6">
    <name type="scientific">Pedobacter hiemivivus</name>
    <dbReference type="NCBI Taxonomy" id="2530454"/>
    <lineage>
        <taxon>Bacteria</taxon>
        <taxon>Pseudomonadati</taxon>
        <taxon>Bacteroidota</taxon>
        <taxon>Sphingobacteriia</taxon>
        <taxon>Sphingobacteriales</taxon>
        <taxon>Sphingobacteriaceae</taxon>
        <taxon>Pedobacter</taxon>
    </lineage>
</organism>
<comment type="similarity">
    <text evidence="1">Belongs to the glycosyl hydrolase 27 family.</text>
</comment>
<dbReference type="EMBL" id="SWDX01000001">
    <property type="protein sequence ID" value="TKC65235.1"/>
    <property type="molecule type" value="Genomic_DNA"/>
</dbReference>
<dbReference type="PANTHER" id="PTHR11452:SF75">
    <property type="entry name" value="ALPHA-GALACTOSIDASE MEL1"/>
    <property type="match status" value="1"/>
</dbReference>
<gene>
    <name evidence="5" type="ORF">FBD94_01400</name>
</gene>
<keyword evidence="2" id="KW-0378">Hydrolase</keyword>
<name>A0A4U1GLG0_9SPHI</name>
<evidence type="ECO:0000256" key="2">
    <source>
        <dbReference type="ARBA" id="ARBA00022801"/>
    </source>
</evidence>
<dbReference type="InterPro" id="IPR013780">
    <property type="entry name" value="Glyco_hydro_b"/>
</dbReference>
<protein>
    <submittedName>
        <fullName evidence="5">Alpha-galactosidase</fullName>
    </submittedName>
</protein>
<accession>A0A4U1GLG0</accession>
<keyword evidence="4" id="KW-0732">Signal</keyword>
<keyword evidence="3" id="KW-0326">Glycosidase</keyword>
<comment type="caution">
    <text evidence="5">The sequence shown here is derived from an EMBL/GenBank/DDBJ whole genome shotgun (WGS) entry which is preliminary data.</text>
</comment>
<dbReference type="PANTHER" id="PTHR11452">
    <property type="entry name" value="ALPHA-GALACTOSIDASE/ALPHA-N-ACETYLGALACTOSAMINIDASE"/>
    <property type="match status" value="1"/>
</dbReference>
<dbReference type="InterPro" id="IPR013785">
    <property type="entry name" value="Aldolase_TIM"/>
</dbReference>
<evidence type="ECO:0000256" key="3">
    <source>
        <dbReference type="ARBA" id="ARBA00023295"/>
    </source>
</evidence>
<evidence type="ECO:0000256" key="1">
    <source>
        <dbReference type="ARBA" id="ARBA00009743"/>
    </source>
</evidence>
<evidence type="ECO:0000313" key="6">
    <source>
        <dbReference type="Proteomes" id="UP000309594"/>
    </source>
</evidence>